<dbReference type="KEGG" id="mph:MLP_52300"/>
<keyword evidence="3" id="KW-1185">Reference proteome</keyword>
<protein>
    <submittedName>
        <fullName evidence="2">Uncharacterized protein</fullName>
    </submittedName>
</protein>
<dbReference type="EMBL" id="AP012204">
    <property type="protein sequence ID" value="BAK38244.1"/>
    <property type="molecule type" value="Genomic_DNA"/>
</dbReference>
<gene>
    <name evidence="2" type="ordered locus">MLP_52300</name>
</gene>
<sequence length="50" mass="5472">MRLWLLSLICATAGAAVVWRTGAVLPGVSAFLITLAVLGPCLWAYERRKR</sequence>
<reference evidence="2 3" key="1">
    <citation type="submission" date="2011-05" db="EMBL/GenBank/DDBJ databases">
        <title>Whole genome sequence of Microlunatus phosphovorus NM-1.</title>
        <authorList>
            <person name="Hosoyama A."/>
            <person name="Sasaki K."/>
            <person name="Harada T."/>
            <person name="Igarashi R."/>
            <person name="Kawakoshi A."/>
            <person name="Sasagawa M."/>
            <person name="Fukada J."/>
            <person name="Nakamura S."/>
            <person name="Katano Y."/>
            <person name="Hanada S."/>
            <person name="Kamagata Y."/>
            <person name="Nakamura N."/>
            <person name="Yamazaki S."/>
            <person name="Fujita N."/>
        </authorList>
    </citation>
    <scope>NUCLEOTIDE SEQUENCE [LARGE SCALE GENOMIC DNA]</scope>
    <source>
        <strain evidence="3">ATCC 700054 / DSM 10555 / JCM 9379 / NBRC 101784 / NCIMB 13414 / VKM Ac-1990 / NM-1</strain>
    </source>
</reference>
<dbReference type="HOGENOM" id="CLU_3119867_0_0_11"/>
<name>F5XIK6_MICPN</name>
<dbReference type="Proteomes" id="UP000007947">
    <property type="component" value="Chromosome"/>
</dbReference>
<accession>F5XIK6</accession>
<keyword evidence="1" id="KW-1133">Transmembrane helix</keyword>
<organism evidence="2 3">
    <name type="scientific">Microlunatus phosphovorus (strain ATCC 700054 / DSM 10555 / JCM 9379 / NBRC 101784 / NCIMB 13414 / VKM Ac-1990 / NM-1)</name>
    <dbReference type="NCBI Taxonomy" id="1032480"/>
    <lineage>
        <taxon>Bacteria</taxon>
        <taxon>Bacillati</taxon>
        <taxon>Actinomycetota</taxon>
        <taxon>Actinomycetes</taxon>
        <taxon>Propionibacteriales</taxon>
        <taxon>Propionibacteriaceae</taxon>
        <taxon>Microlunatus</taxon>
    </lineage>
</organism>
<evidence type="ECO:0000313" key="2">
    <source>
        <dbReference type="EMBL" id="BAK38244.1"/>
    </source>
</evidence>
<proteinExistence type="predicted"/>
<feature type="transmembrane region" description="Helical" evidence="1">
    <location>
        <begin position="25"/>
        <end position="45"/>
    </location>
</feature>
<evidence type="ECO:0000256" key="1">
    <source>
        <dbReference type="SAM" id="Phobius"/>
    </source>
</evidence>
<evidence type="ECO:0000313" key="3">
    <source>
        <dbReference type="Proteomes" id="UP000007947"/>
    </source>
</evidence>
<keyword evidence="1" id="KW-0472">Membrane</keyword>
<dbReference type="STRING" id="1032480.MLP_52300"/>
<keyword evidence="1" id="KW-0812">Transmembrane</keyword>
<dbReference type="AlphaFoldDB" id="F5XIK6"/>